<accession>A0A447EB34</accession>
<sequence length="109" mass="12074">MDNKFKLRKAINGIEELNFAFDKLTAIDYKTICRIERKMNGLSVDALADSIIASAGTRKTSSEFRIACAWVAAVKGTDGLTVDDYDQLSLDDLLELETFGLLFFVGSLE</sequence>
<organism evidence="1">
    <name type="scientific">metagenome</name>
    <dbReference type="NCBI Taxonomy" id="256318"/>
    <lineage>
        <taxon>unclassified sequences</taxon>
        <taxon>metagenomes</taxon>
    </lineage>
</organism>
<gene>
    <name evidence="1" type="primary">acrIIA10</name>
</gene>
<proteinExistence type="predicted"/>
<evidence type="ECO:0000313" key="1">
    <source>
        <dbReference type="EMBL" id="VDB32353.1"/>
    </source>
</evidence>
<dbReference type="AlphaFoldDB" id="A0A447EB34"/>
<protein>
    <submittedName>
        <fullName evidence="1">Inhibitor of Type II CRISPR-Cas system</fullName>
    </submittedName>
</protein>
<reference evidence="1" key="1">
    <citation type="submission" date="2018-11" db="EMBL/GenBank/DDBJ databases">
        <authorList>
            <person name="Van Der Helm E."/>
            <person name="Misiakou M.-A."/>
        </authorList>
    </citation>
    <scope>NUCLEOTIDE SEQUENCE</scope>
</reference>
<dbReference type="EMBL" id="LR030271">
    <property type="protein sequence ID" value="VDB32353.1"/>
    <property type="molecule type" value="Genomic_DNA"/>
</dbReference>
<name>A0A447EB34_9ZZZZ</name>